<keyword evidence="5 7" id="KW-1133">Transmembrane helix</keyword>
<protein>
    <submittedName>
        <fullName evidence="9">Sugar ABC transporter permease</fullName>
    </submittedName>
</protein>
<dbReference type="PANTHER" id="PTHR30193:SF37">
    <property type="entry name" value="INNER MEMBRANE ABC TRANSPORTER PERMEASE PROTEIN YCJO"/>
    <property type="match status" value="1"/>
</dbReference>
<evidence type="ECO:0000256" key="4">
    <source>
        <dbReference type="ARBA" id="ARBA00022692"/>
    </source>
</evidence>
<proteinExistence type="inferred from homology"/>
<feature type="domain" description="ABC transmembrane type-1" evidence="8">
    <location>
        <begin position="95"/>
        <end position="309"/>
    </location>
</feature>
<evidence type="ECO:0000313" key="9">
    <source>
        <dbReference type="EMBL" id="RVW11495.1"/>
    </source>
</evidence>
<feature type="transmembrane region" description="Helical" evidence="7">
    <location>
        <begin position="235"/>
        <end position="256"/>
    </location>
</feature>
<feature type="transmembrane region" description="Helical" evidence="7">
    <location>
        <begin position="288"/>
        <end position="310"/>
    </location>
</feature>
<feature type="transmembrane region" description="Helical" evidence="7">
    <location>
        <begin position="181"/>
        <end position="202"/>
    </location>
</feature>
<dbReference type="SUPFAM" id="SSF161098">
    <property type="entry name" value="MetI-like"/>
    <property type="match status" value="1"/>
</dbReference>
<dbReference type="Proteomes" id="UP000286208">
    <property type="component" value="Unassembled WGS sequence"/>
</dbReference>
<comment type="subcellular location">
    <subcellularLocation>
        <location evidence="1 7">Cell membrane</location>
        <topology evidence="1 7">Multi-pass membrane protein</topology>
    </subcellularLocation>
</comment>
<evidence type="ECO:0000256" key="7">
    <source>
        <dbReference type="RuleBase" id="RU363032"/>
    </source>
</evidence>
<dbReference type="GO" id="GO:0005886">
    <property type="term" value="C:plasma membrane"/>
    <property type="evidence" value="ECO:0007669"/>
    <property type="project" value="UniProtKB-SubCell"/>
</dbReference>
<dbReference type="CDD" id="cd06261">
    <property type="entry name" value="TM_PBP2"/>
    <property type="match status" value="1"/>
</dbReference>
<keyword evidence="4 7" id="KW-0812">Transmembrane</keyword>
<dbReference type="RefSeq" id="WP_127914617.1">
    <property type="nucleotide sequence ID" value="NZ_RKLP01000001.1"/>
</dbReference>
<dbReference type="InterPro" id="IPR051393">
    <property type="entry name" value="ABC_transporter_permease"/>
</dbReference>
<dbReference type="SUPFAM" id="SSF160964">
    <property type="entry name" value="MalF N-terminal region-like"/>
    <property type="match status" value="1"/>
</dbReference>
<evidence type="ECO:0000256" key="6">
    <source>
        <dbReference type="ARBA" id="ARBA00023136"/>
    </source>
</evidence>
<evidence type="ECO:0000259" key="8">
    <source>
        <dbReference type="PROSITE" id="PS50928"/>
    </source>
</evidence>
<dbReference type="EMBL" id="RKLP01000001">
    <property type="protein sequence ID" value="RVW11495.1"/>
    <property type="molecule type" value="Genomic_DNA"/>
</dbReference>
<name>A0A3S3D2L7_9NOCA</name>
<feature type="transmembrane region" description="Helical" evidence="7">
    <location>
        <begin position="34"/>
        <end position="52"/>
    </location>
</feature>
<dbReference type="OrthoDB" id="9805974at2"/>
<dbReference type="GO" id="GO:0055085">
    <property type="term" value="P:transmembrane transport"/>
    <property type="evidence" value="ECO:0007669"/>
    <property type="project" value="InterPro"/>
</dbReference>
<accession>A0A3S3D2L7</accession>
<gene>
    <name evidence="9" type="ORF">EGT67_03565</name>
</gene>
<dbReference type="InterPro" id="IPR000515">
    <property type="entry name" value="MetI-like"/>
</dbReference>
<comment type="similarity">
    <text evidence="7">Belongs to the binding-protein-dependent transport system permease family.</text>
</comment>
<feature type="transmembrane region" description="Helical" evidence="7">
    <location>
        <begin position="99"/>
        <end position="121"/>
    </location>
</feature>
<sequence length="321" mass="34893">MFVEVPASALPQTAASPQPVRAGAGWRSRVSRRAVPYLFLLPAVVLLVLWTYKPLAETVGLSFYKWNMIPTSPKKPVGLDNYTAVLSLPELHQALWNTALYIAAFMVFSLVLPLAIALLCTRVSGRARTFYQALIFVPFLVTPVASSAIWRWLFNPDNGMIPRISATMGHDLGNVFRDPKLALIGVVVIVGWQMLGFGVLVISAGMAGISPDYGHAAALDGAGPSTITRRITLPLLSPTLVFLALMTILLSAQWTYPVIDVLTQGGPSGSTTNIYYLLYEFGFRNFDAGLSAAAGTLFFVGFGVIALVFVRLSERLSFYDN</sequence>
<evidence type="ECO:0000256" key="2">
    <source>
        <dbReference type="ARBA" id="ARBA00022448"/>
    </source>
</evidence>
<keyword evidence="6 7" id="KW-0472">Membrane</keyword>
<dbReference type="PROSITE" id="PS50928">
    <property type="entry name" value="ABC_TM1"/>
    <property type="match status" value="1"/>
</dbReference>
<dbReference type="InterPro" id="IPR035906">
    <property type="entry name" value="MetI-like_sf"/>
</dbReference>
<keyword evidence="2 7" id="KW-0813">Transport</keyword>
<dbReference type="PANTHER" id="PTHR30193">
    <property type="entry name" value="ABC TRANSPORTER PERMEASE PROTEIN"/>
    <property type="match status" value="1"/>
</dbReference>
<evidence type="ECO:0000313" key="10">
    <source>
        <dbReference type="Proteomes" id="UP000286208"/>
    </source>
</evidence>
<dbReference type="Gene3D" id="1.10.3720.10">
    <property type="entry name" value="MetI-like"/>
    <property type="match status" value="1"/>
</dbReference>
<dbReference type="Pfam" id="PF00528">
    <property type="entry name" value="BPD_transp_1"/>
    <property type="match status" value="1"/>
</dbReference>
<organism evidence="9 10">
    <name type="scientific">Prescottella agglutinans</name>
    <dbReference type="NCBI Taxonomy" id="1644129"/>
    <lineage>
        <taxon>Bacteria</taxon>
        <taxon>Bacillati</taxon>
        <taxon>Actinomycetota</taxon>
        <taxon>Actinomycetes</taxon>
        <taxon>Mycobacteriales</taxon>
        <taxon>Nocardiaceae</taxon>
        <taxon>Prescottella</taxon>
    </lineage>
</organism>
<keyword evidence="10" id="KW-1185">Reference proteome</keyword>
<keyword evidence="3" id="KW-1003">Cell membrane</keyword>
<feature type="transmembrane region" description="Helical" evidence="7">
    <location>
        <begin position="133"/>
        <end position="153"/>
    </location>
</feature>
<dbReference type="AlphaFoldDB" id="A0A3S3D2L7"/>
<reference evidence="9 10" key="1">
    <citation type="submission" date="2018-11" db="EMBL/GenBank/DDBJ databases">
        <title>Rhodococcus spongicola sp. nov. and Rhodococcus xishaensis sp. nov. from marine sponges.</title>
        <authorList>
            <person name="Li L."/>
            <person name="Lin H.W."/>
        </authorList>
    </citation>
    <scope>NUCLEOTIDE SEQUENCE [LARGE SCALE GENOMIC DNA]</scope>
    <source>
        <strain evidence="9 10">CCTCC AB2014297</strain>
    </source>
</reference>
<evidence type="ECO:0000256" key="5">
    <source>
        <dbReference type="ARBA" id="ARBA00022989"/>
    </source>
</evidence>
<comment type="caution">
    <text evidence="9">The sequence shown here is derived from an EMBL/GenBank/DDBJ whole genome shotgun (WGS) entry which is preliminary data.</text>
</comment>
<evidence type="ECO:0000256" key="3">
    <source>
        <dbReference type="ARBA" id="ARBA00022475"/>
    </source>
</evidence>
<evidence type="ECO:0000256" key="1">
    <source>
        <dbReference type="ARBA" id="ARBA00004651"/>
    </source>
</evidence>